<dbReference type="EMBL" id="JABFDN010000026">
    <property type="protein sequence ID" value="NPU69878.1"/>
    <property type="molecule type" value="Genomic_DNA"/>
</dbReference>
<keyword evidence="2" id="KW-1185">Reference proteome</keyword>
<evidence type="ECO:0000313" key="1">
    <source>
        <dbReference type="EMBL" id="NPU69878.1"/>
    </source>
</evidence>
<comment type="caution">
    <text evidence="1">The sequence shown here is derived from an EMBL/GenBank/DDBJ whole genome shotgun (WGS) entry which is preliminary data.</text>
</comment>
<organism evidence="1 2">
    <name type="scientific">Bradyrhizobium aeschynomenes</name>
    <dbReference type="NCBI Taxonomy" id="2734909"/>
    <lineage>
        <taxon>Bacteria</taxon>
        <taxon>Pseudomonadati</taxon>
        <taxon>Pseudomonadota</taxon>
        <taxon>Alphaproteobacteria</taxon>
        <taxon>Hyphomicrobiales</taxon>
        <taxon>Nitrobacteraceae</taxon>
        <taxon>Bradyrhizobium</taxon>
    </lineage>
</organism>
<sequence length="55" mass="5633">MTVAKLIEALASMPKDAIVLMDSGAGLSRVDALELVAEQGPGAPAEVILQPSLDE</sequence>
<dbReference type="RefSeq" id="WP_006609688.1">
    <property type="nucleotide sequence ID" value="NZ_JABFDN010000026.1"/>
</dbReference>
<protein>
    <submittedName>
        <fullName evidence="1">Uncharacterized protein</fullName>
    </submittedName>
</protein>
<evidence type="ECO:0000313" key="2">
    <source>
        <dbReference type="Proteomes" id="UP000886476"/>
    </source>
</evidence>
<reference evidence="1" key="1">
    <citation type="submission" date="2020-05" db="EMBL/GenBank/DDBJ databases">
        <title>Nod-independent and nitrogen-fixing Bradyrhizobium aeschynomene sp. nov. isolated from nodules of Aeschynomene indica.</title>
        <authorList>
            <person name="Zhang Z."/>
        </authorList>
    </citation>
    <scope>NUCLEOTIDE SEQUENCE</scope>
    <source>
        <strain evidence="1">83012</strain>
    </source>
</reference>
<name>A0ABX2CP11_9BRAD</name>
<dbReference type="Proteomes" id="UP000886476">
    <property type="component" value="Unassembled WGS sequence"/>
</dbReference>
<gene>
    <name evidence="1" type="ORF">HL667_33145</name>
</gene>
<accession>A0ABX2CP11</accession>
<proteinExistence type="predicted"/>